<sequence length="58" mass="6575">MYLDCDSTRRLSYPPLLEYDSDSLLWKLPHWLNPRGSPGELSPDDSVLQGQLLEKDGG</sequence>
<evidence type="ECO:0000256" key="1">
    <source>
        <dbReference type="SAM" id="MobiDB-lite"/>
    </source>
</evidence>
<comment type="caution">
    <text evidence="2">The sequence shown here is derived from an EMBL/GenBank/DDBJ whole genome shotgun (WGS) entry which is preliminary data.</text>
</comment>
<name>A0A9X9Q600_GULGU</name>
<organism evidence="2 3">
    <name type="scientific">Gulo gulo</name>
    <name type="common">Wolverine</name>
    <name type="synonym">Gluton</name>
    <dbReference type="NCBI Taxonomy" id="48420"/>
    <lineage>
        <taxon>Eukaryota</taxon>
        <taxon>Metazoa</taxon>
        <taxon>Chordata</taxon>
        <taxon>Craniata</taxon>
        <taxon>Vertebrata</taxon>
        <taxon>Euteleostomi</taxon>
        <taxon>Mammalia</taxon>
        <taxon>Eutheria</taxon>
        <taxon>Laurasiatheria</taxon>
        <taxon>Carnivora</taxon>
        <taxon>Caniformia</taxon>
        <taxon>Musteloidea</taxon>
        <taxon>Mustelidae</taxon>
        <taxon>Guloninae</taxon>
        <taxon>Gulo</taxon>
    </lineage>
</organism>
<evidence type="ECO:0000313" key="2">
    <source>
        <dbReference type="EMBL" id="VCX31264.1"/>
    </source>
</evidence>
<feature type="region of interest" description="Disordered" evidence="1">
    <location>
        <begin position="37"/>
        <end position="58"/>
    </location>
</feature>
<dbReference type="Proteomes" id="UP000269945">
    <property type="component" value="Unassembled WGS sequence"/>
</dbReference>
<protein>
    <submittedName>
        <fullName evidence="2">Uncharacterized protein</fullName>
    </submittedName>
</protein>
<proteinExistence type="predicted"/>
<dbReference type="AlphaFoldDB" id="A0A9X9Q600"/>
<dbReference type="EMBL" id="CYRY02040703">
    <property type="protein sequence ID" value="VCX31264.1"/>
    <property type="molecule type" value="Genomic_DNA"/>
</dbReference>
<keyword evidence="3" id="KW-1185">Reference proteome</keyword>
<evidence type="ECO:0000313" key="3">
    <source>
        <dbReference type="Proteomes" id="UP000269945"/>
    </source>
</evidence>
<gene>
    <name evidence="2" type="ORF">BN2614_LOCUS3</name>
</gene>
<reference evidence="2 3" key="1">
    <citation type="submission" date="2018-10" db="EMBL/GenBank/DDBJ databases">
        <authorList>
            <person name="Ekblom R."/>
            <person name="Jareborg N."/>
        </authorList>
    </citation>
    <scope>NUCLEOTIDE SEQUENCE [LARGE SCALE GENOMIC DNA]</scope>
    <source>
        <tissue evidence="2">Muscle</tissue>
    </source>
</reference>
<accession>A0A9X9Q600</accession>